<evidence type="ECO:0008006" key="4">
    <source>
        <dbReference type="Google" id="ProtNLM"/>
    </source>
</evidence>
<dbReference type="CDD" id="cd13399">
    <property type="entry name" value="Slt35-like"/>
    <property type="match status" value="1"/>
</dbReference>
<gene>
    <name evidence="2" type="ORF">O1G21_36560</name>
</gene>
<dbReference type="Gene3D" id="1.10.530.10">
    <property type="match status" value="1"/>
</dbReference>
<evidence type="ECO:0000313" key="3">
    <source>
        <dbReference type="Proteomes" id="UP001212821"/>
    </source>
</evidence>
<feature type="compositionally biased region" description="Gly residues" evidence="1">
    <location>
        <begin position="313"/>
        <end position="326"/>
    </location>
</feature>
<feature type="compositionally biased region" description="Low complexity" evidence="1">
    <location>
        <begin position="293"/>
        <end position="312"/>
    </location>
</feature>
<organism evidence="2 3">
    <name type="scientific">Kitasatospora cathayae</name>
    <dbReference type="NCBI Taxonomy" id="3004092"/>
    <lineage>
        <taxon>Bacteria</taxon>
        <taxon>Bacillati</taxon>
        <taxon>Actinomycetota</taxon>
        <taxon>Actinomycetes</taxon>
        <taxon>Kitasatosporales</taxon>
        <taxon>Streptomycetaceae</taxon>
        <taxon>Kitasatospora</taxon>
    </lineage>
</organism>
<proteinExistence type="predicted"/>
<dbReference type="RefSeq" id="WP_270149861.1">
    <property type="nucleotide sequence ID" value="NZ_CP115450.1"/>
</dbReference>
<dbReference type="PANTHER" id="PTHR30163">
    <property type="entry name" value="MEMBRANE-BOUND LYTIC MUREIN TRANSGLYCOSYLASE B"/>
    <property type="match status" value="1"/>
</dbReference>
<feature type="compositionally biased region" description="Low complexity" evidence="1">
    <location>
        <begin position="62"/>
        <end position="83"/>
    </location>
</feature>
<feature type="region of interest" description="Disordered" evidence="1">
    <location>
        <begin position="293"/>
        <end position="472"/>
    </location>
</feature>
<feature type="compositionally biased region" description="Low complexity" evidence="1">
    <location>
        <begin position="442"/>
        <end position="472"/>
    </location>
</feature>
<evidence type="ECO:0000256" key="1">
    <source>
        <dbReference type="SAM" id="MobiDB-lite"/>
    </source>
</evidence>
<dbReference type="Proteomes" id="UP001212821">
    <property type="component" value="Chromosome"/>
</dbReference>
<dbReference type="InterPro" id="IPR043426">
    <property type="entry name" value="MltB-like"/>
</dbReference>
<reference evidence="3" key="1">
    <citation type="submission" date="2022-12" db="EMBL/GenBank/DDBJ databases">
        <authorList>
            <person name="Mo P."/>
        </authorList>
    </citation>
    <scope>NUCLEOTIDE SEQUENCE [LARGE SCALE GENOMIC DNA]</scope>
    <source>
        <strain evidence="3">HUAS 3-15</strain>
    </source>
</reference>
<feature type="region of interest" description="Disordered" evidence="1">
    <location>
        <begin position="54"/>
        <end position="109"/>
    </location>
</feature>
<evidence type="ECO:0000313" key="2">
    <source>
        <dbReference type="EMBL" id="WBP90837.1"/>
    </source>
</evidence>
<dbReference type="EMBL" id="CP115450">
    <property type="protein sequence ID" value="WBP90837.1"/>
    <property type="molecule type" value="Genomic_DNA"/>
</dbReference>
<dbReference type="PANTHER" id="PTHR30163:SF8">
    <property type="entry name" value="LYTIC MUREIN TRANSGLYCOSYLASE"/>
    <property type="match status" value="1"/>
</dbReference>
<name>A0ABY7QE62_9ACTN</name>
<dbReference type="InterPro" id="IPR023346">
    <property type="entry name" value="Lysozyme-like_dom_sf"/>
</dbReference>
<dbReference type="SUPFAM" id="SSF53955">
    <property type="entry name" value="Lysozyme-like"/>
    <property type="match status" value="1"/>
</dbReference>
<sequence>MAARFGNAKGGRKVRLGKRVTGTAAAFAALAALTGSQVSGLGLAQVAAADVGPAQDGTAAQSPGSSSTPFGSPSTGIPGIPGTAADGGSPVQLPQPPGTQPGLPAAGPFAATGASLPATVFAAYRQAEASLAQRSPGCHLPWQLLAAIGQVESGQADGGQVDASGRTLTPILGPVLDGNGFAAIPDTDGGRYDGDPRWDRAVGPMQFIPSTWASWGVDATGKGTADPNNIFDAAETAGRYLCAGGRDLSDPSQLDRAILSYNDSTEYLRTVRNWMAHFGSGLVTTVPDLPGVPSVPSTSPSPFLQPSGTTAGASGGTPTGNDGTGTGPTPTPSAQPTTTPTPTGSPSSSASPTATPTTTPTGTPSGSASPTATPTSTPSGTPTGTPTSCPSPTATPTDAATPTGTPTGTPSPTATATGTPAPTGTPSATPTAPGCPTPTPSGTPGATPSAGSSATPSASLSPSPSPSATLKK</sequence>
<keyword evidence="3" id="KW-1185">Reference proteome</keyword>
<protein>
    <recommendedName>
        <fullName evidence="4">Transglycosylase SLT domain-containing protein</fullName>
    </recommendedName>
</protein>
<accession>A0ABY7QE62</accession>
<feature type="compositionally biased region" description="Low complexity" evidence="1">
    <location>
        <begin position="332"/>
        <end position="432"/>
    </location>
</feature>